<evidence type="ECO:0000313" key="3">
    <source>
        <dbReference type="Proteomes" id="UP000029925"/>
    </source>
</evidence>
<evidence type="ECO:0000313" key="4">
    <source>
        <dbReference type="Proteomes" id="UP000064525"/>
    </source>
</evidence>
<evidence type="ECO:0000313" key="1">
    <source>
        <dbReference type="EMBL" id="CUU40585.1"/>
    </source>
</evidence>
<dbReference type="GeneID" id="78151856"/>
<sequence length="156" mass="18300">MKPILDVCCGGKMFYADKQNPNVLFCDKREFETIFKKSKQKDEYFIVKPDVIADFRDLLFENESFSLVIFDPPHIKNGSDKSFMVQKYGKLDKSYKEDLSKGFKECMRVLKVNGTLIFKWSEAQISLSEILNCFNKEPLLMQKTSRTSHFCVFFKE</sequence>
<evidence type="ECO:0000313" key="2">
    <source>
        <dbReference type="EMBL" id="TLD79235.1"/>
    </source>
</evidence>
<dbReference type="InterPro" id="IPR029063">
    <property type="entry name" value="SAM-dependent_MTases_sf"/>
</dbReference>
<dbReference type="KEGG" id="hty:BN2458_PEG1702"/>
<dbReference type="AlphaFoldDB" id="A0A099UHA8"/>
<name>A0A099UHA8_9HELI</name>
<reference evidence="4" key="3">
    <citation type="submission" date="2015-11" db="EMBL/GenBank/DDBJ databases">
        <authorList>
            <person name="Anvar S.Y."/>
        </authorList>
    </citation>
    <scope>NUCLEOTIDE SEQUENCE [LARGE SCALE GENOMIC DNA]</scope>
</reference>
<dbReference type="REBASE" id="132217">
    <property type="entry name" value="M.Hty1ORF1702P"/>
</dbReference>
<proteinExistence type="predicted"/>
<dbReference type="EMBL" id="LN907858">
    <property type="protein sequence ID" value="CUU40585.1"/>
    <property type="molecule type" value="Genomic_DNA"/>
</dbReference>
<keyword evidence="1" id="KW-0489">Methyltransferase</keyword>
<organism evidence="1 4">
    <name type="scientific">Helicobacter typhlonius</name>
    <dbReference type="NCBI Taxonomy" id="76936"/>
    <lineage>
        <taxon>Bacteria</taxon>
        <taxon>Pseudomonadati</taxon>
        <taxon>Campylobacterota</taxon>
        <taxon>Epsilonproteobacteria</taxon>
        <taxon>Campylobacterales</taxon>
        <taxon>Helicobacteraceae</taxon>
        <taxon>Helicobacter</taxon>
    </lineage>
</organism>
<protein>
    <submittedName>
        <fullName evidence="1">Putative methyltransferase</fullName>
    </submittedName>
    <submittedName>
        <fullName evidence="2">SAM-dependent methyltransferase</fullName>
    </submittedName>
</protein>
<dbReference type="SUPFAM" id="SSF53335">
    <property type="entry name" value="S-adenosyl-L-methionine-dependent methyltransferases"/>
    <property type="match status" value="1"/>
</dbReference>
<dbReference type="GO" id="GO:0032259">
    <property type="term" value="P:methylation"/>
    <property type="evidence" value="ECO:0007669"/>
    <property type="project" value="UniProtKB-KW"/>
</dbReference>
<keyword evidence="1" id="KW-0808">Transferase</keyword>
<dbReference type="EMBL" id="JRPF02000002">
    <property type="protein sequence ID" value="TLD79235.1"/>
    <property type="molecule type" value="Genomic_DNA"/>
</dbReference>
<dbReference type="STRING" id="76936.BN2458_PEG1702"/>
<dbReference type="Proteomes" id="UP000029925">
    <property type="component" value="Unassembled WGS sequence"/>
</dbReference>
<dbReference type="RefSeq" id="WP_034343125.1">
    <property type="nucleotide sequence ID" value="NZ_CAOMJD010000024.1"/>
</dbReference>
<dbReference type="PATRIC" id="fig|76936.10.peg.1662"/>
<dbReference type="Gene3D" id="3.40.50.150">
    <property type="entry name" value="Vaccinia Virus protein VP39"/>
    <property type="match status" value="1"/>
</dbReference>
<reference evidence="1" key="2">
    <citation type="submission" date="2015-11" db="EMBL/GenBank/DDBJ databases">
        <authorList>
            <person name="Zhang Y."/>
            <person name="Guo Z."/>
        </authorList>
    </citation>
    <scope>NUCLEOTIDE SEQUENCE</scope>
    <source>
        <strain evidence="1">1</strain>
    </source>
</reference>
<dbReference type="GO" id="GO:0008168">
    <property type="term" value="F:methyltransferase activity"/>
    <property type="evidence" value="ECO:0007669"/>
    <property type="project" value="UniProtKB-KW"/>
</dbReference>
<dbReference type="Proteomes" id="UP000064525">
    <property type="component" value="Chromosome I"/>
</dbReference>
<gene>
    <name evidence="1" type="ORF">BN2458_PEG1702</name>
    <name evidence="2" type="ORF">LS75_002780</name>
</gene>
<reference evidence="2 3" key="1">
    <citation type="journal article" date="2014" name="Genome Announc.">
        <title>Draft genome sequences of eight enterohepatic helicobacter species isolated from both laboratory and wild rodents.</title>
        <authorList>
            <person name="Sheh A."/>
            <person name="Shen Z."/>
            <person name="Fox J.G."/>
        </authorList>
    </citation>
    <scope>NUCLEOTIDE SEQUENCE [LARGE SCALE GENOMIC DNA]</scope>
    <source>
        <strain evidence="2 3">MIT 98-6810</strain>
    </source>
</reference>
<accession>A0A099UHA8</accession>
<keyword evidence="3" id="KW-1185">Reference proteome</keyword>
<dbReference type="OrthoDB" id="9811747at2"/>